<organism evidence="1 2">
    <name type="scientific">Ditylenchus dipsaci</name>
    <dbReference type="NCBI Taxonomy" id="166011"/>
    <lineage>
        <taxon>Eukaryota</taxon>
        <taxon>Metazoa</taxon>
        <taxon>Ecdysozoa</taxon>
        <taxon>Nematoda</taxon>
        <taxon>Chromadorea</taxon>
        <taxon>Rhabditida</taxon>
        <taxon>Tylenchina</taxon>
        <taxon>Tylenchomorpha</taxon>
        <taxon>Sphaerularioidea</taxon>
        <taxon>Anguinidae</taxon>
        <taxon>Anguininae</taxon>
        <taxon>Ditylenchus</taxon>
    </lineage>
</organism>
<dbReference type="AlphaFoldDB" id="A0A915DAH4"/>
<accession>A0A915DAH4</accession>
<name>A0A915DAH4_9BILA</name>
<evidence type="ECO:0000313" key="2">
    <source>
        <dbReference type="WBParaSite" id="jg17205"/>
    </source>
</evidence>
<protein>
    <submittedName>
        <fullName evidence="2">Uncharacterized protein</fullName>
    </submittedName>
</protein>
<dbReference type="WBParaSite" id="jg17205">
    <property type="protein sequence ID" value="jg17205"/>
    <property type="gene ID" value="jg17205"/>
</dbReference>
<proteinExistence type="predicted"/>
<reference evidence="2" key="1">
    <citation type="submission" date="2022-11" db="UniProtKB">
        <authorList>
            <consortium name="WormBaseParasite"/>
        </authorList>
    </citation>
    <scope>IDENTIFICATION</scope>
</reference>
<evidence type="ECO:0000313" key="1">
    <source>
        <dbReference type="Proteomes" id="UP000887574"/>
    </source>
</evidence>
<keyword evidence="1" id="KW-1185">Reference proteome</keyword>
<dbReference type="Proteomes" id="UP000887574">
    <property type="component" value="Unplaced"/>
</dbReference>
<sequence>MFNRCWTSRDGLYREPPKPGDASYELWIKRKRCAGITKRKSQLVTRLTMLSRGTNVQPDFFYVKNCLRRLVYALFREVDSVKTGHLAF</sequence>